<comment type="subcellular location">
    <subcellularLocation>
        <location evidence="1">Nucleus</location>
        <location evidence="1">Nucleolus</location>
    </subcellularLocation>
</comment>
<dbReference type="Proteomes" id="UP001310594">
    <property type="component" value="Unassembled WGS sequence"/>
</dbReference>
<feature type="compositionally biased region" description="Polar residues" evidence="8">
    <location>
        <begin position="208"/>
        <end position="222"/>
    </location>
</feature>
<dbReference type="Pfam" id="PF17875">
    <property type="entry name" value="RPA43_OB"/>
    <property type="match status" value="1"/>
</dbReference>
<evidence type="ECO:0000256" key="2">
    <source>
        <dbReference type="ARBA" id="ARBA00005930"/>
    </source>
</evidence>
<dbReference type="Gene3D" id="2.40.50.1060">
    <property type="match status" value="1"/>
</dbReference>
<feature type="domain" description="RPA43 OB" evidence="9">
    <location>
        <begin position="329"/>
        <end position="428"/>
    </location>
</feature>
<dbReference type="AlphaFoldDB" id="A0AAN7WCH2"/>
<evidence type="ECO:0000259" key="9">
    <source>
        <dbReference type="Pfam" id="PF17875"/>
    </source>
</evidence>
<dbReference type="Gene3D" id="3.30.1490.120">
    <property type="entry name" value="RNA polymerase Rpb7-like, N-terminal domain"/>
    <property type="match status" value="1"/>
</dbReference>
<dbReference type="EMBL" id="JAVRQU010000013">
    <property type="protein sequence ID" value="KAK5695925.1"/>
    <property type="molecule type" value="Genomic_DNA"/>
</dbReference>
<proteinExistence type="inferred from homology"/>
<keyword evidence="3 7" id="KW-0240">DNA-directed RNA polymerase</keyword>
<keyword evidence="5 7" id="KW-0804">Transcription</keyword>
<evidence type="ECO:0000256" key="4">
    <source>
        <dbReference type="ARBA" id="ARBA00022553"/>
    </source>
</evidence>
<feature type="compositionally biased region" description="Basic and acidic residues" evidence="8">
    <location>
        <begin position="157"/>
        <end position="166"/>
    </location>
</feature>
<feature type="compositionally biased region" description="Basic and acidic residues" evidence="8">
    <location>
        <begin position="223"/>
        <end position="234"/>
    </location>
</feature>
<keyword evidence="4" id="KW-0597">Phosphoprotein</keyword>
<feature type="region of interest" description="Disordered" evidence="8">
    <location>
        <begin position="432"/>
        <end position="451"/>
    </location>
</feature>
<comment type="caution">
    <text evidence="10">The sequence shown here is derived from an EMBL/GenBank/DDBJ whole genome shotgun (WGS) entry which is preliminary data.</text>
</comment>
<evidence type="ECO:0000256" key="7">
    <source>
        <dbReference type="RuleBase" id="RU369086"/>
    </source>
</evidence>
<accession>A0AAN7WCH2</accession>
<evidence type="ECO:0000313" key="11">
    <source>
        <dbReference type="Proteomes" id="UP001310594"/>
    </source>
</evidence>
<evidence type="ECO:0000256" key="3">
    <source>
        <dbReference type="ARBA" id="ARBA00022478"/>
    </source>
</evidence>
<dbReference type="PANTHER" id="PTHR12709">
    <property type="entry name" value="DNA-DIRECTED RNA POLYMERASE II, III"/>
    <property type="match status" value="1"/>
</dbReference>
<feature type="compositionally biased region" description="Basic residues" evidence="8">
    <location>
        <begin position="86"/>
        <end position="96"/>
    </location>
</feature>
<dbReference type="InterPro" id="IPR045113">
    <property type="entry name" value="Rpb7-like"/>
</dbReference>
<keyword evidence="6 7" id="KW-0539">Nucleus</keyword>
<dbReference type="GO" id="GO:0006361">
    <property type="term" value="P:transcription initiation at RNA polymerase I promoter"/>
    <property type="evidence" value="ECO:0007669"/>
    <property type="project" value="UniProtKB-ARBA"/>
</dbReference>
<evidence type="ECO:0000256" key="8">
    <source>
        <dbReference type="SAM" id="MobiDB-lite"/>
    </source>
</evidence>
<comment type="function">
    <text evidence="7">DNA-dependent RNA polymerase which catalyzes the transcription of DNA into RNA using the four ribonucleoside triphosphates as substrates.</text>
</comment>
<reference evidence="10" key="1">
    <citation type="submission" date="2023-08" db="EMBL/GenBank/DDBJ databases">
        <title>Black Yeasts Isolated from many extreme environments.</title>
        <authorList>
            <person name="Coleine C."/>
            <person name="Stajich J.E."/>
            <person name="Selbmann L."/>
        </authorList>
    </citation>
    <scope>NUCLEOTIDE SEQUENCE</scope>
    <source>
        <strain evidence="10">CCFEE 5810</strain>
    </source>
</reference>
<evidence type="ECO:0000313" key="10">
    <source>
        <dbReference type="EMBL" id="KAK5695925.1"/>
    </source>
</evidence>
<feature type="region of interest" description="Disordered" evidence="8">
    <location>
        <begin position="1"/>
        <end position="236"/>
    </location>
</feature>
<feature type="compositionally biased region" description="Basic and acidic residues" evidence="8">
    <location>
        <begin position="110"/>
        <end position="123"/>
    </location>
</feature>
<dbReference type="InterPro" id="IPR041178">
    <property type="entry name" value="RPA43_OB"/>
</dbReference>
<evidence type="ECO:0000256" key="5">
    <source>
        <dbReference type="ARBA" id="ARBA00023163"/>
    </source>
</evidence>
<dbReference type="PANTHER" id="PTHR12709:SF5">
    <property type="entry name" value="DNA-DIRECTED RNA POLYMERASE I SUBUNIT RPA43"/>
    <property type="match status" value="1"/>
</dbReference>
<organism evidence="10 11">
    <name type="scientific">Elasticomyces elasticus</name>
    <dbReference type="NCBI Taxonomy" id="574655"/>
    <lineage>
        <taxon>Eukaryota</taxon>
        <taxon>Fungi</taxon>
        <taxon>Dikarya</taxon>
        <taxon>Ascomycota</taxon>
        <taxon>Pezizomycotina</taxon>
        <taxon>Dothideomycetes</taxon>
        <taxon>Dothideomycetidae</taxon>
        <taxon>Mycosphaerellales</taxon>
        <taxon>Teratosphaeriaceae</taxon>
        <taxon>Elasticomyces</taxon>
    </lineage>
</organism>
<dbReference type="InterPro" id="IPR036898">
    <property type="entry name" value="RNA_pol_Rpb7-like_N_sf"/>
</dbReference>
<name>A0AAN7WCH2_9PEZI</name>
<dbReference type="GO" id="GO:0006362">
    <property type="term" value="P:transcription elongation by RNA polymerase I"/>
    <property type="evidence" value="ECO:0007669"/>
    <property type="project" value="UniProtKB-ARBA"/>
</dbReference>
<gene>
    <name evidence="10" type="ORF">LTR97_008345</name>
</gene>
<feature type="compositionally biased region" description="Basic and acidic residues" evidence="8">
    <location>
        <begin position="138"/>
        <end position="150"/>
    </location>
</feature>
<comment type="similarity">
    <text evidence="2">Belongs to the eukaryotic RPA43 RNA polymerase subunit family.</text>
</comment>
<dbReference type="FunFam" id="3.30.1490.120:FF:000004">
    <property type="entry name" value="RNA polymerase I subunit Rpa43"/>
    <property type="match status" value="1"/>
</dbReference>
<sequence length="451" mass="48769">MAPTFSSVPAPETPATKAKAGAESIAKSAKKRKREEEQNDVQETTEPSSKKKSKKAKVETGVAVTPVTQQNGPPASSEIEVVKSVKKERKDKKKRKASEDPIVDGLPVEEPSKQVKKERRSESLEGVDPAIPAAAITPKHDVIEGTEQKAKKSKKDKKLDKERRSVSQEVSGDAGSGAAAVPVSAKKKKPKAEHSTPAAAPAVIAGSSRAQQSSHVKSQASREVSKPLTDEQRLETQSPFLQKTETFYLALSPCANDFPLEGLVAEHISPLLLTYHPPLGGVVLKYSNARLSETPDGNADDNNIVLSKAMDEYAVTFVYLTLDLVLFKPSKGTWLEGYVNLQNESLLGLVCYNYFNAAIERQRLPQDWRWQEDASQSSVRSTKQGNGCWVDGSGEKVDGKVAFRVKDFEATAGGEGGAGSMNILGTLLSGRQDSKIDEAESQRSEKGGRTK</sequence>
<evidence type="ECO:0000256" key="6">
    <source>
        <dbReference type="ARBA" id="ARBA00023242"/>
    </source>
</evidence>
<feature type="compositionally biased region" description="Low complexity" evidence="8">
    <location>
        <begin position="13"/>
        <end position="27"/>
    </location>
</feature>
<protein>
    <recommendedName>
        <fullName evidence="7">DNA-directed RNA polymerase subunit</fullName>
    </recommendedName>
</protein>
<evidence type="ECO:0000256" key="1">
    <source>
        <dbReference type="ARBA" id="ARBA00004604"/>
    </source>
</evidence>
<dbReference type="GO" id="GO:0005736">
    <property type="term" value="C:RNA polymerase I complex"/>
    <property type="evidence" value="ECO:0007669"/>
    <property type="project" value="UniProtKB-ARBA"/>
</dbReference>